<evidence type="ECO:0008006" key="4">
    <source>
        <dbReference type="Google" id="ProtNLM"/>
    </source>
</evidence>
<reference evidence="2" key="1">
    <citation type="submission" date="2021-04" db="EMBL/GenBank/DDBJ databases">
        <title>Draft genome of Fusarium avenaceum strain F156N33, isolated from an atmospheric sample in Virginia.</title>
        <authorList>
            <person name="Yang S."/>
            <person name="Vinatzer B.A."/>
            <person name="Coleman J."/>
        </authorList>
    </citation>
    <scope>NUCLEOTIDE SEQUENCE</scope>
    <source>
        <strain evidence="2">F156N33</strain>
    </source>
</reference>
<sequence length="335" mass="38246">MSNDDRLVVDENVVQDDTFNDADSGLVDDAGSDTTSLRSSILQYRKENGRTYHAYKDGAYVLPNDEIENERLDLQHHLFLLTFDEKLHASPLPKTLKRAFDAGCGTGIWAIEFADEHPGCEVIGVDLSPIQPVAIPPNASFFVDDLEEPWDYSQKFDFVFARFLTGSIRDWPKFFNQSFINLNPGGRIEMIDILYPLQSDDGTLTKDSASFKWSELLLDIFTKNNTPMDSALKYKEQLEETGFVDINIVKRKWPTNHWPKDPKHKQIGIWTQQNALDALEALSLAVFTRPVGRGGLGWSKEEVEVFLIDVRKDIKNVNIHSYWPIWSVYATKPEE</sequence>
<gene>
    <name evidence="2" type="ORF">KAF25_007700</name>
</gene>
<dbReference type="GO" id="GO:0008168">
    <property type="term" value="F:methyltransferase activity"/>
    <property type="evidence" value="ECO:0007669"/>
    <property type="project" value="TreeGrafter"/>
</dbReference>
<dbReference type="Proteomes" id="UP000782241">
    <property type="component" value="Unassembled WGS sequence"/>
</dbReference>
<evidence type="ECO:0000256" key="1">
    <source>
        <dbReference type="ARBA" id="ARBA00038158"/>
    </source>
</evidence>
<dbReference type="AlphaFoldDB" id="A0A9P7H370"/>
<dbReference type="CDD" id="cd02440">
    <property type="entry name" value="AdoMet_MTases"/>
    <property type="match status" value="1"/>
</dbReference>
<dbReference type="PANTHER" id="PTHR43591:SF31">
    <property type="entry name" value="LAEA-LIKE, PUTATIVE (AFU_ORTHOLOGUE AFUA_8G01930)-RELATED"/>
    <property type="match status" value="1"/>
</dbReference>
<dbReference type="PANTHER" id="PTHR43591">
    <property type="entry name" value="METHYLTRANSFERASE"/>
    <property type="match status" value="1"/>
</dbReference>
<dbReference type="EMBL" id="JAGPUO010000016">
    <property type="protein sequence ID" value="KAG5657667.1"/>
    <property type="molecule type" value="Genomic_DNA"/>
</dbReference>
<comment type="similarity">
    <text evidence="1">Belongs to the methyltransferase superfamily. LaeA methyltransferase family.</text>
</comment>
<evidence type="ECO:0000313" key="3">
    <source>
        <dbReference type="Proteomes" id="UP000782241"/>
    </source>
</evidence>
<accession>A0A9P7H370</accession>
<keyword evidence="3" id="KW-1185">Reference proteome</keyword>
<proteinExistence type="inferred from homology"/>
<dbReference type="Gene3D" id="3.40.50.150">
    <property type="entry name" value="Vaccinia Virus protein VP39"/>
    <property type="match status" value="1"/>
</dbReference>
<dbReference type="InterPro" id="IPR029063">
    <property type="entry name" value="SAM-dependent_MTases_sf"/>
</dbReference>
<dbReference type="Pfam" id="PF13489">
    <property type="entry name" value="Methyltransf_23"/>
    <property type="match status" value="1"/>
</dbReference>
<organism evidence="2 3">
    <name type="scientific">Fusarium avenaceum</name>
    <dbReference type="NCBI Taxonomy" id="40199"/>
    <lineage>
        <taxon>Eukaryota</taxon>
        <taxon>Fungi</taxon>
        <taxon>Dikarya</taxon>
        <taxon>Ascomycota</taxon>
        <taxon>Pezizomycotina</taxon>
        <taxon>Sordariomycetes</taxon>
        <taxon>Hypocreomycetidae</taxon>
        <taxon>Hypocreales</taxon>
        <taxon>Nectriaceae</taxon>
        <taxon>Fusarium</taxon>
        <taxon>Fusarium tricinctum species complex</taxon>
    </lineage>
</organism>
<evidence type="ECO:0000313" key="2">
    <source>
        <dbReference type="EMBL" id="KAG5657667.1"/>
    </source>
</evidence>
<name>A0A9P7H370_9HYPO</name>
<dbReference type="SUPFAM" id="SSF53335">
    <property type="entry name" value="S-adenosyl-L-methionine-dependent methyltransferases"/>
    <property type="match status" value="1"/>
</dbReference>
<comment type="caution">
    <text evidence="2">The sequence shown here is derived from an EMBL/GenBank/DDBJ whole genome shotgun (WGS) entry which is preliminary data.</text>
</comment>
<protein>
    <recommendedName>
        <fullName evidence="4">Methyltransferase</fullName>
    </recommendedName>
</protein>